<evidence type="ECO:0000256" key="1">
    <source>
        <dbReference type="SAM" id="MobiDB-lite"/>
    </source>
</evidence>
<dbReference type="Proteomes" id="UP000554482">
    <property type="component" value="Unassembled WGS sequence"/>
</dbReference>
<reference evidence="3 4" key="1">
    <citation type="submission" date="2020-06" db="EMBL/GenBank/DDBJ databases">
        <title>Transcriptomic and genomic resources for Thalictrum thalictroides and T. hernandezii: Facilitating candidate gene discovery in an emerging model plant lineage.</title>
        <authorList>
            <person name="Arias T."/>
            <person name="Riano-Pachon D.M."/>
            <person name="Di Stilio V.S."/>
        </authorList>
    </citation>
    <scope>NUCLEOTIDE SEQUENCE [LARGE SCALE GENOMIC DNA]</scope>
    <source>
        <strain evidence="4">cv. WT478/WT964</strain>
        <tissue evidence="3">Leaves</tissue>
    </source>
</reference>
<feature type="region of interest" description="Disordered" evidence="1">
    <location>
        <begin position="1"/>
        <end position="56"/>
    </location>
</feature>
<sequence>MGACASRPDGCIRKKRSGSKRIRRRRKNQKADTSSASAVIAKTSDRSFNNPTFQGSTDEAWFDSVAIFESDIEDDFQSVPDDAVSLNGLDGASVSSISSMRDSNHGDNNDNVSYVPSTEQRRNAVQLPTGNSARNSIGEGAKSSNTKVFHSSDADLHSKSDGSSNEAKPPVAIDEVSSNSVDETIEREGGVLENCGILPNNCLPCLASTVPSLEKRRALSPGPPSTRKKAALRLSFKWREGHANSSLSSTKMVLQRPIAGSQVPFCPLDKKMFDCWSPIDPSSFKVRGENYLRDKKKEPSANYAAYYPFGVDVFLSPRKIDHIARFVELPVSNAIGKLPPILVVNVQVPLYPATFFQNEFDGEGMNFVLYFRLSENYSKELAPHFQENLRRIIDDEVEKVKGFPVDTILPVRDRLKILGRVANVEDLGLSAPERKLMHAYNEKPVLSRPQHQFYLGENYLEIDIDMHRFGYISRKGFEVFHDRLKLCILDVGLTIQGNKAEELPEQILCCIRLNGVDYKNYHQLAISQDTL</sequence>
<dbReference type="AlphaFoldDB" id="A0A7J6XG21"/>
<accession>A0A7J6XG21</accession>
<evidence type="ECO:0000313" key="4">
    <source>
        <dbReference type="Proteomes" id="UP000554482"/>
    </source>
</evidence>
<comment type="caution">
    <text evidence="3">The sequence shown here is derived from an EMBL/GenBank/DDBJ whole genome shotgun (WGS) entry which is preliminary data.</text>
</comment>
<dbReference type="InterPro" id="IPR009769">
    <property type="entry name" value="EDR2_C"/>
</dbReference>
<proteinExistence type="predicted"/>
<dbReference type="EMBL" id="JABWDY010000790">
    <property type="protein sequence ID" value="KAF5207915.1"/>
    <property type="molecule type" value="Genomic_DNA"/>
</dbReference>
<dbReference type="Pfam" id="PF07059">
    <property type="entry name" value="EDR2_C"/>
    <property type="match status" value="1"/>
</dbReference>
<feature type="region of interest" description="Disordered" evidence="1">
    <location>
        <begin position="97"/>
        <end position="181"/>
    </location>
</feature>
<feature type="compositionally biased region" description="Basic residues" evidence="1">
    <location>
        <begin position="13"/>
        <end position="28"/>
    </location>
</feature>
<dbReference type="PANTHER" id="PTHR31558:SF3">
    <property type="entry name" value="CW14 PROTEIN"/>
    <property type="match status" value="1"/>
</dbReference>
<feature type="compositionally biased region" description="Polar residues" evidence="1">
    <location>
        <begin position="126"/>
        <end position="135"/>
    </location>
</feature>
<feature type="domain" description="Protein ENHANCED DISEASE RESISTANCE 2 C-terminal" evidence="2">
    <location>
        <begin position="276"/>
        <end position="517"/>
    </location>
</feature>
<name>A0A7J6XG21_THATH</name>
<evidence type="ECO:0000259" key="2">
    <source>
        <dbReference type="Pfam" id="PF07059"/>
    </source>
</evidence>
<dbReference type="PANTHER" id="PTHR31558">
    <property type="entry name" value="CW14 PROTEIN"/>
    <property type="match status" value="1"/>
</dbReference>
<organism evidence="3 4">
    <name type="scientific">Thalictrum thalictroides</name>
    <name type="common">Rue-anemone</name>
    <name type="synonym">Anemone thalictroides</name>
    <dbReference type="NCBI Taxonomy" id="46969"/>
    <lineage>
        <taxon>Eukaryota</taxon>
        <taxon>Viridiplantae</taxon>
        <taxon>Streptophyta</taxon>
        <taxon>Embryophyta</taxon>
        <taxon>Tracheophyta</taxon>
        <taxon>Spermatophyta</taxon>
        <taxon>Magnoliopsida</taxon>
        <taxon>Ranunculales</taxon>
        <taxon>Ranunculaceae</taxon>
        <taxon>Thalictroideae</taxon>
        <taxon>Thalictrum</taxon>
    </lineage>
</organism>
<gene>
    <name evidence="3" type="ORF">FRX31_002496</name>
</gene>
<dbReference type="OrthoDB" id="9970435at2759"/>
<feature type="compositionally biased region" description="Polar residues" evidence="1">
    <location>
        <begin position="46"/>
        <end position="56"/>
    </location>
</feature>
<evidence type="ECO:0000313" key="3">
    <source>
        <dbReference type="EMBL" id="KAF5207915.1"/>
    </source>
</evidence>
<feature type="compositionally biased region" description="Polar residues" evidence="1">
    <location>
        <begin position="109"/>
        <end position="118"/>
    </location>
</feature>
<keyword evidence="4" id="KW-1185">Reference proteome</keyword>
<feature type="compositionally biased region" description="Basic and acidic residues" evidence="1">
    <location>
        <begin position="150"/>
        <end position="160"/>
    </location>
</feature>
<protein>
    <submittedName>
        <fullName evidence="3">Cw14</fullName>
    </submittedName>
</protein>